<dbReference type="AlphaFoldDB" id="A0A8C2HN69"/>
<proteinExistence type="predicted"/>
<feature type="region of interest" description="Disordered" evidence="1">
    <location>
        <begin position="1"/>
        <end position="43"/>
    </location>
</feature>
<accession>A0A8C2HN69</accession>
<dbReference type="InterPro" id="IPR052655">
    <property type="entry name" value="AKNA_Centrosome-Trans_reg"/>
</dbReference>
<evidence type="ECO:0000313" key="3">
    <source>
        <dbReference type="Proteomes" id="UP000694701"/>
    </source>
</evidence>
<feature type="compositionally biased region" description="Low complexity" evidence="1">
    <location>
        <begin position="17"/>
        <end position="26"/>
    </location>
</feature>
<feature type="compositionally biased region" description="Low complexity" evidence="1">
    <location>
        <begin position="181"/>
        <end position="201"/>
    </location>
</feature>
<dbReference type="Ensembl" id="ENSCCRT00020060998.1">
    <property type="protein sequence ID" value="ENSCCRP00020055421.1"/>
    <property type="gene ID" value="ENSCCRG00020025937.1"/>
</dbReference>
<name>A0A8C2HN69_CYPCA</name>
<organism evidence="2 3">
    <name type="scientific">Cyprinus carpio</name>
    <name type="common">Common carp</name>
    <dbReference type="NCBI Taxonomy" id="7962"/>
    <lineage>
        <taxon>Eukaryota</taxon>
        <taxon>Metazoa</taxon>
        <taxon>Chordata</taxon>
        <taxon>Craniata</taxon>
        <taxon>Vertebrata</taxon>
        <taxon>Euteleostomi</taxon>
        <taxon>Actinopterygii</taxon>
        <taxon>Neopterygii</taxon>
        <taxon>Teleostei</taxon>
        <taxon>Ostariophysi</taxon>
        <taxon>Cypriniformes</taxon>
        <taxon>Cyprinidae</taxon>
        <taxon>Cyprininae</taxon>
        <taxon>Cyprinus</taxon>
    </lineage>
</organism>
<sequence length="349" mass="38594">TDNAELSESCETEEGSSESVESVSSECTEHSKTRNRKGNITKASVQKTTPVVKPVIGTHENDMPKQTEACQSNLTHCLLSNHKAIKDVALPVATPIQHADHINDFLLRHFSKEELLNSSRIIEAETLPEMSLMDSIDETVQSRASQAAQIFVAEREKIQDVMEEPDPSIAESHWLAELNVSNESSSSKETGSTCISDAASAGDDDNDNKECPKHNYSANSLDLSKADAQKHKCSFSRTRSYSELKYGQGKVHYPLPDFSKVAPKVKIPKGNAGVKPISQSPAMTRAQSISRRQEAIVFLSPAEVLYYTVTLTAQEPCQGNLSWFLQQLNRPSKRGKQETSDIKWFIVTK</sequence>
<evidence type="ECO:0000313" key="2">
    <source>
        <dbReference type="Ensembl" id="ENSCCRP00020055421.1"/>
    </source>
</evidence>
<feature type="region of interest" description="Disordered" evidence="1">
    <location>
        <begin position="180"/>
        <end position="213"/>
    </location>
</feature>
<dbReference type="PANTHER" id="PTHR21510:SF16">
    <property type="entry name" value="PROTEIN AKNAD1"/>
    <property type="match status" value="1"/>
</dbReference>
<evidence type="ECO:0000256" key="1">
    <source>
        <dbReference type="SAM" id="MobiDB-lite"/>
    </source>
</evidence>
<dbReference type="PANTHER" id="PTHR21510">
    <property type="entry name" value="AKNA DOMAIN-CONTAINING PROTEIN"/>
    <property type="match status" value="1"/>
</dbReference>
<dbReference type="Proteomes" id="UP000694701">
    <property type="component" value="Unplaced"/>
</dbReference>
<protein>
    <submittedName>
        <fullName evidence="2">Uncharacterized protein</fullName>
    </submittedName>
</protein>
<reference evidence="2" key="1">
    <citation type="submission" date="2025-08" db="UniProtKB">
        <authorList>
            <consortium name="Ensembl"/>
        </authorList>
    </citation>
    <scope>IDENTIFICATION</scope>
</reference>